<feature type="domain" description="ABC3 transporter permease C-terminal" evidence="7">
    <location>
        <begin position="768"/>
        <end position="881"/>
    </location>
</feature>
<dbReference type="STRING" id="947013.SAMN04488109_3419"/>
<name>A0A1M5RJ64_9BACT</name>
<dbReference type="PANTHER" id="PTHR30572">
    <property type="entry name" value="MEMBRANE COMPONENT OF TRANSPORTER-RELATED"/>
    <property type="match status" value="1"/>
</dbReference>
<keyword evidence="2" id="KW-1003">Cell membrane</keyword>
<sequence>MKNKTPQREGPPRWAVRFFRWYCNDHLSEAALGDFMELYDRRRAAIGKRKADLLFIGNVVAFLQPFALRRKRQSYALNELAMFENYFKIAWRTMARQKMYTSITIGGLALGLATCLVIFLYIRRELSFDKNYANGARLYRMYNDFRGPDAARWTSLPPMVAQIVKTDYPEVEKSGRLIPQKWQQAGSNLFRREDQVENLYEEGFVYADNELLDILEISFVSGSRENALIKPNSIVLSKRMADKYFPGEEAIGKTVILNEHKDTPYVIGGVMADFAADSHLHYDFLLTLTGVEFWPGEQTSWCCWNYDTYVRLKPGADAVALQKKLTAIRDNYLMGYLAQTGDQSAAEIKLHHFLGLQPVKNIHLNPEKVEDELRHGDARYVWLFGGIAVFILLLACINFINLSTAKSANRAKEVGLRKVVGSVRGYLIRQFLTESLVYSVVSFVFGVLLVTLVMPFFNSLAGTELSVPWQTVWFIPLLAAAALVIGVFAGLYPAFYLSSFKPAEVLKGTVSKGSKSSGLRSALVVFQFATSIVLIIGTFIIYKQMNFILHTKVGFDKDQVVMVQGTNTLRKQQETFKEELLQLSEVESATLSDYLPVAGTNRDQNTFWKEGKQREDIGVSGQIWFVDADYIHTLGMKVVEGRDFDKRLASDSQAVVINQAMVKNLGLKKHLGERITNGNGVFTVVGVVENFNFESMKGAIRPLCLKYANGGSIAAVKVKSHNLTSTLASLAKVWNKFMPHQPFRYSFLDESYARMYEDVSRTGKILTCFATLAIIVACLGLFALSSFMVEQRGKEISIRLVMGATTGSIFQLLTRNFVKLVLIALVIAAPLAWYMTQKWLEDYAYKIDVTWDVFVLAGVVSVIIALFTVSYQSIRAAMANPANRLRSE</sequence>
<feature type="transmembrane region" description="Helical" evidence="6">
    <location>
        <begin position="472"/>
        <end position="498"/>
    </location>
</feature>
<feature type="domain" description="ABC3 transporter permease C-terminal" evidence="7">
    <location>
        <begin position="387"/>
        <end position="500"/>
    </location>
</feature>
<dbReference type="AlphaFoldDB" id="A0A1M5RJ64"/>
<keyword evidence="10" id="KW-1185">Reference proteome</keyword>
<gene>
    <name evidence="9" type="ORF">SAMN04488109_3419</name>
</gene>
<evidence type="ECO:0000313" key="9">
    <source>
        <dbReference type="EMBL" id="SHH26138.1"/>
    </source>
</evidence>
<evidence type="ECO:0000259" key="8">
    <source>
        <dbReference type="Pfam" id="PF12704"/>
    </source>
</evidence>
<dbReference type="InterPro" id="IPR050250">
    <property type="entry name" value="Macrolide_Exporter_MacB"/>
</dbReference>
<feature type="domain" description="MacB-like periplasmic core" evidence="8">
    <location>
        <begin position="101"/>
        <end position="327"/>
    </location>
</feature>
<dbReference type="GO" id="GO:0005886">
    <property type="term" value="C:plasma membrane"/>
    <property type="evidence" value="ECO:0007669"/>
    <property type="project" value="UniProtKB-SubCell"/>
</dbReference>
<dbReference type="EMBL" id="FQWQ01000002">
    <property type="protein sequence ID" value="SHH26138.1"/>
    <property type="molecule type" value="Genomic_DNA"/>
</dbReference>
<feature type="domain" description="MacB-like periplasmic core" evidence="8">
    <location>
        <begin position="531"/>
        <end position="702"/>
    </location>
</feature>
<dbReference type="Pfam" id="PF02687">
    <property type="entry name" value="FtsX"/>
    <property type="match status" value="2"/>
</dbReference>
<dbReference type="RefSeq" id="WP_084138196.1">
    <property type="nucleotide sequence ID" value="NZ_FQWQ01000002.1"/>
</dbReference>
<dbReference type="NCBIfam" id="NF038404">
    <property type="entry name" value="perm_prefix_2"/>
    <property type="match status" value="1"/>
</dbReference>
<feature type="transmembrane region" description="Helical" evidence="6">
    <location>
        <begin position="380"/>
        <end position="400"/>
    </location>
</feature>
<protein>
    <submittedName>
        <fullName evidence="9">Putative ABC transport system permease protein</fullName>
    </submittedName>
</protein>
<feature type="transmembrane region" description="Helical" evidence="6">
    <location>
        <begin position="436"/>
        <end position="460"/>
    </location>
</feature>
<evidence type="ECO:0000256" key="1">
    <source>
        <dbReference type="ARBA" id="ARBA00004651"/>
    </source>
</evidence>
<evidence type="ECO:0000256" key="3">
    <source>
        <dbReference type="ARBA" id="ARBA00022692"/>
    </source>
</evidence>
<dbReference type="Pfam" id="PF12704">
    <property type="entry name" value="MacB_PCD"/>
    <property type="match status" value="2"/>
</dbReference>
<evidence type="ECO:0000259" key="7">
    <source>
        <dbReference type="Pfam" id="PF02687"/>
    </source>
</evidence>
<feature type="transmembrane region" description="Helical" evidence="6">
    <location>
        <begin position="518"/>
        <end position="542"/>
    </location>
</feature>
<dbReference type="InterPro" id="IPR025857">
    <property type="entry name" value="MacB_PCD"/>
</dbReference>
<feature type="transmembrane region" description="Helical" evidence="6">
    <location>
        <begin position="765"/>
        <end position="784"/>
    </location>
</feature>
<organism evidence="9 10">
    <name type="scientific">Chryseolinea serpens</name>
    <dbReference type="NCBI Taxonomy" id="947013"/>
    <lineage>
        <taxon>Bacteria</taxon>
        <taxon>Pseudomonadati</taxon>
        <taxon>Bacteroidota</taxon>
        <taxon>Cytophagia</taxon>
        <taxon>Cytophagales</taxon>
        <taxon>Fulvivirgaceae</taxon>
        <taxon>Chryseolinea</taxon>
    </lineage>
</organism>
<feature type="transmembrane region" description="Helical" evidence="6">
    <location>
        <begin position="849"/>
        <end position="869"/>
    </location>
</feature>
<evidence type="ECO:0000256" key="5">
    <source>
        <dbReference type="ARBA" id="ARBA00023136"/>
    </source>
</evidence>
<evidence type="ECO:0000256" key="2">
    <source>
        <dbReference type="ARBA" id="ARBA00022475"/>
    </source>
</evidence>
<comment type="subcellular location">
    <subcellularLocation>
        <location evidence="1">Cell membrane</location>
        <topology evidence="1">Multi-pass membrane protein</topology>
    </subcellularLocation>
</comment>
<evidence type="ECO:0000313" key="10">
    <source>
        <dbReference type="Proteomes" id="UP000184212"/>
    </source>
</evidence>
<dbReference type="PANTHER" id="PTHR30572:SF18">
    <property type="entry name" value="ABC-TYPE MACROLIDE FAMILY EXPORT SYSTEM PERMEASE COMPONENT 2"/>
    <property type="match status" value="1"/>
</dbReference>
<reference evidence="9 10" key="1">
    <citation type="submission" date="2016-11" db="EMBL/GenBank/DDBJ databases">
        <authorList>
            <person name="Jaros S."/>
            <person name="Januszkiewicz K."/>
            <person name="Wedrychowicz H."/>
        </authorList>
    </citation>
    <scope>NUCLEOTIDE SEQUENCE [LARGE SCALE GENOMIC DNA]</scope>
    <source>
        <strain evidence="9 10">DSM 24574</strain>
    </source>
</reference>
<feature type="transmembrane region" description="Helical" evidence="6">
    <location>
        <begin position="820"/>
        <end position="837"/>
    </location>
</feature>
<proteinExistence type="predicted"/>
<evidence type="ECO:0000256" key="6">
    <source>
        <dbReference type="SAM" id="Phobius"/>
    </source>
</evidence>
<feature type="transmembrane region" description="Helical" evidence="6">
    <location>
        <begin position="99"/>
        <end position="122"/>
    </location>
</feature>
<dbReference type="InterPro" id="IPR047699">
    <property type="entry name" value="Permease_put_prefix"/>
</dbReference>
<dbReference type="GO" id="GO:0022857">
    <property type="term" value="F:transmembrane transporter activity"/>
    <property type="evidence" value="ECO:0007669"/>
    <property type="project" value="TreeGrafter"/>
</dbReference>
<dbReference type="InterPro" id="IPR003838">
    <property type="entry name" value="ABC3_permease_C"/>
</dbReference>
<keyword evidence="3 6" id="KW-0812">Transmembrane</keyword>
<keyword evidence="4 6" id="KW-1133">Transmembrane helix</keyword>
<accession>A0A1M5RJ64</accession>
<keyword evidence="5 6" id="KW-0472">Membrane</keyword>
<dbReference type="Proteomes" id="UP000184212">
    <property type="component" value="Unassembled WGS sequence"/>
</dbReference>
<evidence type="ECO:0000256" key="4">
    <source>
        <dbReference type="ARBA" id="ARBA00022989"/>
    </source>
</evidence>